<dbReference type="GO" id="GO:0005886">
    <property type="term" value="C:plasma membrane"/>
    <property type="evidence" value="ECO:0007669"/>
    <property type="project" value="UniProtKB-SubCell"/>
</dbReference>
<gene>
    <name evidence="8" type="ORF">DMP06_09290</name>
</gene>
<feature type="transmembrane region" description="Helical" evidence="7">
    <location>
        <begin position="48"/>
        <end position="65"/>
    </location>
</feature>
<comment type="caution">
    <text evidence="8">The sequence shown here is derived from an EMBL/GenBank/DDBJ whole genome shotgun (WGS) entry which is preliminary data.</text>
</comment>
<protein>
    <submittedName>
        <fullName evidence="8">Flippase</fullName>
    </submittedName>
</protein>
<evidence type="ECO:0000256" key="5">
    <source>
        <dbReference type="ARBA" id="ARBA00022989"/>
    </source>
</evidence>
<comment type="similarity">
    <text evidence="2">Belongs to the polysaccharide synthase family.</text>
</comment>
<reference evidence="9" key="1">
    <citation type="submission" date="2018-05" db="EMBL/GenBank/DDBJ databases">
        <title>Genome Sequencing of selected type strains of the family Eggerthellaceae.</title>
        <authorList>
            <person name="Danylec N."/>
            <person name="Stoll D.A."/>
            <person name="Doetsch A."/>
            <person name="Huch M."/>
        </authorList>
    </citation>
    <scope>NUCLEOTIDE SEQUENCE [LARGE SCALE GENOMIC DNA]</scope>
    <source>
        <strain evidence="9">DSM 24851</strain>
    </source>
</reference>
<keyword evidence="3" id="KW-1003">Cell membrane</keyword>
<sequence>MMVEQKPTAIKAATISSLFWKFFERGGRAVVELVVQIVMARLLLPEQFGALAIMLIFVNVGNVIVQSGLNTAIVQVPDVSARDCSTVFWLSFAISVVLYLAIFALAPFIASYYGMIQLVWPLRALALILIVNSYNAVQVAIVQRSLQFRKVFNATIASVVISGVAGVTCAFAGFGLWALVVQQLLYQFTNCAIMAAQLRWLPSLVIDFKRARVLFSFGWKLLISGLLDQGYQSFSDLIIGKQFSVSSLGLVSQGKRYPQAIGNLLDGAIQPVMLSAVSRVQGDVAYVKRLVRRALKTSTYLIAPSMTLFAVVAEPLVRLLLGEQWLPCVPFLQMYCLIYALLPIHTSNLQALNGMGRSDLFLKLELIKKAYGVIFILLGAFVFNDVYCLVGGYVVASIISTFVNAWPNRKIIGYSYQEQIRDIFPSLLLTAISSAPAAAVSLLGLPDVATVLLQAAVMAVSYLGLSRLFRVEALSYLLSTAKELLASKKVAR</sequence>
<organism evidence="8 9">
    <name type="scientific">Slackia equolifaciens</name>
    <dbReference type="NCBI Taxonomy" id="498718"/>
    <lineage>
        <taxon>Bacteria</taxon>
        <taxon>Bacillati</taxon>
        <taxon>Actinomycetota</taxon>
        <taxon>Coriobacteriia</taxon>
        <taxon>Eggerthellales</taxon>
        <taxon>Eggerthellaceae</taxon>
        <taxon>Slackia</taxon>
    </lineage>
</organism>
<feature type="transmembrane region" description="Helical" evidence="7">
    <location>
        <begin position="154"/>
        <end position="178"/>
    </location>
</feature>
<keyword evidence="4 7" id="KW-0812">Transmembrane</keyword>
<keyword evidence="6 7" id="KW-0472">Membrane</keyword>
<feature type="transmembrane region" description="Helical" evidence="7">
    <location>
        <begin position="122"/>
        <end position="142"/>
    </location>
</feature>
<feature type="transmembrane region" description="Helical" evidence="7">
    <location>
        <begin position="86"/>
        <end position="110"/>
    </location>
</feature>
<dbReference type="EMBL" id="QIBX01000019">
    <property type="protein sequence ID" value="RNL38206.1"/>
    <property type="molecule type" value="Genomic_DNA"/>
</dbReference>
<accession>A0A3N0AV40</accession>
<evidence type="ECO:0000256" key="2">
    <source>
        <dbReference type="ARBA" id="ARBA00007430"/>
    </source>
</evidence>
<comment type="subcellular location">
    <subcellularLocation>
        <location evidence="1">Cell membrane</location>
        <topology evidence="1">Multi-pass membrane protein</topology>
    </subcellularLocation>
</comment>
<evidence type="ECO:0000313" key="9">
    <source>
        <dbReference type="Proteomes" id="UP000269591"/>
    </source>
</evidence>
<evidence type="ECO:0000256" key="1">
    <source>
        <dbReference type="ARBA" id="ARBA00004651"/>
    </source>
</evidence>
<keyword evidence="9" id="KW-1185">Reference proteome</keyword>
<dbReference type="CDD" id="cd13127">
    <property type="entry name" value="MATE_tuaB_like"/>
    <property type="match status" value="1"/>
</dbReference>
<evidence type="ECO:0000256" key="4">
    <source>
        <dbReference type="ARBA" id="ARBA00022692"/>
    </source>
</evidence>
<proteinExistence type="inferred from homology"/>
<feature type="transmembrane region" description="Helical" evidence="7">
    <location>
        <begin position="366"/>
        <end position="383"/>
    </location>
</feature>
<dbReference type="PANTHER" id="PTHR30250:SF10">
    <property type="entry name" value="LIPOPOLYSACCHARIDE BIOSYNTHESIS PROTEIN WZXC"/>
    <property type="match status" value="1"/>
</dbReference>
<dbReference type="RefSeq" id="WP_123209464.1">
    <property type="nucleotide sequence ID" value="NZ_JBHTHO010000016.1"/>
</dbReference>
<name>A0A3N0AV40_9ACTN</name>
<evidence type="ECO:0000313" key="8">
    <source>
        <dbReference type="EMBL" id="RNL38206.1"/>
    </source>
</evidence>
<dbReference type="InterPro" id="IPR050833">
    <property type="entry name" value="Poly_Biosynth_Transport"/>
</dbReference>
<dbReference type="AlphaFoldDB" id="A0A3N0AV40"/>
<feature type="transmembrane region" description="Helical" evidence="7">
    <location>
        <begin position="451"/>
        <end position="469"/>
    </location>
</feature>
<evidence type="ECO:0000256" key="3">
    <source>
        <dbReference type="ARBA" id="ARBA00022475"/>
    </source>
</evidence>
<dbReference type="Proteomes" id="UP000269591">
    <property type="component" value="Unassembled WGS sequence"/>
</dbReference>
<dbReference type="PANTHER" id="PTHR30250">
    <property type="entry name" value="PST FAMILY PREDICTED COLANIC ACID TRANSPORTER"/>
    <property type="match status" value="1"/>
</dbReference>
<keyword evidence="5 7" id="KW-1133">Transmembrane helix</keyword>
<feature type="transmembrane region" description="Helical" evidence="7">
    <location>
        <begin position="427"/>
        <end position="445"/>
    </location>
</feature>
<evidence type="ECO:0000256" key="7">
    <source>
        <dbReference type="SAM" id="Phobius"/>
    </source>
</evidence>
<evidence type="ECO:0000256" key="6">
    <source>
        <dbReference type="ARBA" id="ARBA00023136"/>
    </source>
</evidence>
<dbReference type="Pfam" id="PF13440">
    <property type="entry name" value="Polysacc_synt_3"/>
    <property type="match status" value="1"/>
</dbReference>